<sequence>MIRKYADLLKEQKTAPFDGTGEIMVRSLLNGPDELYRKGRVFAHTTVYPGSTIGYHVHTGESETYYILKGTARYNDNGTITTLSPGDVAHTPPGEGHGIEAAGPEPVEMIALILYS</sequence>
<dbReference type="AlphaFoldDB" id="A0A413FEC1"/>
<evidence type="ECO:0000313" key="4">
    <source>
        <dbReference type="Proteomes" id="UP000283880"/>
    </source>
</evidence>
<dbReference type="SUPFAM" id="SSF51182">
    <property type="entry name" value="RmlC-like cupins"/>
    <property type="match status" value="1"/>
</dbReference>
<evidence type="ECO:0000313" key="3">
    <source>
        <dbReference type="EMBL" id="RGX28779.1"/>
    </source>
</evidence>
<dbReference type="RefSeq" id="WP_007705055.1">
    <property type="nucleotide sequence ID" value="NZ_JAWRJJ010000033.1"/>
</dbReference>
<dbReference type="CDD" id="cd02221">
    <property type="entry name" value="cupin_TM1287-like"/>
    <property type="match status" value="1"/>
</dbReference>
<dbReference type="GO" id="GO:0046872">
    <property type="term" value="F:metal ion binding"/>
    <property type="evidence" value="ECO:0007669"/>
    <property type="project" value="UniProtKB-KW"/>
</dbReference>
<dbReference type="EMBL" id="QSBM01000010">
    <property type="protein sequence ID" value="RGX28779.1"/>
    <property type="molecule type" value="Genomic_DNA"/>
</dbReference>
<dbReference type="Gene3D" id="2.60.120.10">
    <property type="entry name" value="Jelly Rolls"/>
    <property type="match status" value="1"/>
</dbReference>
<name>A0A413FEC1_9FIRM</name>
<dbReference type="PANTHER" id="PTHR35848">
    <property type="entry name" value="OXALATE-BINDING PROTEIN"/>
    <property type="match status" value="1"/>
</dbReference>
<dbReference type="InterPro" id="IPR013096">
    <property type="entry name" value="Cupin_2"/>
</dbReference>
<dbReference type="PANTHER" id="PTHR35848:SF6">
    <property type="entry name" value="CUPIN TYPE-2 DOMAIN-CONTAINING PROTEIN"/>
    <property type="match status" value="1"/>
</dbReference>
<dbReference type="Pfam" id="PF07883">
    <property type="entry name" value="Cupin_2"/>
    <property type="match status" value="1"/>
</dbReference>
<keyword evidence="1" id="KW-0479">Metal-binding</keyword>
<accession>A0A413FEC1</accession>
<proteinExistence type="predicted"/>
<evidence type="ECO:0000256" key="1">
    <source>
        <dbReference type="ARBA" id="ARBA00022723"/>
    </source>
</evidence>
<dbReference type="InterPro" id="IPR014710">
    <property type="entry name" value="RmlC-like_jellyroll"/>
</dbReference>
<comment type="caution">
    <text evidence="3">The sequence shown here is derived from an EMBL/GenBank/DDBJ whole genome shotgun (WGS) entry which is preliminary data.</text>
</comment>
<reference evidence="3 4" key="1">
    <citation type="submission" date="2018-08" db="EMBL/GenBank/DDBJ databases">
        <title>A genome reference for cultivated species of the human gut microbiota.</title>
        <authorList>
            <person name="Zou Y."/>
            <person name="Xue W."/>
            <person name="Luo G."/>
        </authorList>
    </citation>
    <scope>NUCLEOTIDE SEQUENCE [LARGE SCALE GENOMIC DNA]</scope>
    <source>
        <strain evidence="3 4">AF04-15</strain>
    </source>
</reference>
<dbReference type="Proteomes" id="UP000283880">
    <property type="component" value="Unassembled WGS sequence"/>
</dbReference>
<dbReference type="OrthoDB" id="9797047at2"/>
<protein>
    <submittedName>
        <fullName evidence="3">Cupin domain-containing protein</fullName>
    </submittedName>
</protein>
<gene>
    <name evidence="3" type="ORF">DWV29_14295</name>
</gene>
<dbReference type="InterPro" id="IPR051610">
    <property type="entry name" value="GPI/OXD"/>
</dbReference>
<feature type="domain" description="Cupin type-2" evidence="2">
    <location>
        <begin position="44"/>
        <end position="111"/>
    </location>
</feature>
<dbReference type="InterPro" id="IPR011051">
    <property type="entry name" value="RmlC_Cupin_sf"/>
</dbReference>
<evidence type="ECO:0000259" key="2">
    <source>
        <dbReference type="Pfam" id="PF07883"/>
    </source>
</evidence>
<organism evidence="3 4">
    <name type="scientific">Enterocloster asparagiformis</name>
    <dbReference type="NCBI Taxonomy" id="333367"/>
    <lineage>
        <taxon>Bacteria</taxon>
        <taxon>Bacillati</taxon>
        <taxon>Bacillota</taxon>
        <taxon>Clostridia</taxon>
        <taxon>Lachnospirales</taxon>
        <taxon>Lachnospiraceae</taxon>
        <taxon>Enterocloster</taxon>
    </lineage>
</organism>